<dbReference type="PANTHER" id="PTHR21262">
    <property type="entry name" value="GUANOSINE-3',5'-BIS DIPHOSPHATE 3'-PYROPHOSPHOHYDROLASE"/>
    <property type="match status" value="1"/>
</dbReference>
<evidence type="ECO:0000256" key="1">
    <source>
        <dbReference type="SAM" id="SignalP"/>
    </source>
</evidence>
<evidence type="ECO:0000313" key="3">
    <source>
        <dbReference type="EMBL" id="CAF1223724.1"/>
    </source>
</evidence>
<dbReference type="Proteomes" id="UP000663860">
    <property type="component" value="Unassembled WGS sequence"/>
</dbReference>
<comment type="caution">
    <text evidence="4">The sequence shown here is derived from an EMBL/GenBank/DDBJ whole genome shotgun (WGS) entry which is preliminary data.</text>
</comment>
<feature type="signal peptide" evidence="1">
    <location>
        <begin position="1"/>
        <end position="17"/>
    </location>
</feature>
<dbReference type="Gene3D" id="3.30.460.10">
    <property type="entry name" value="Beta Polymerase, domain 2"/>
    <property type="match status" value="1"/>
</dbReference>
<accession>A0A818Q6M9</accession>
<evidence type="ECO:0000313" key="5">
    <source>
        <dbReference type="Proteomes" id="UP000663868"/>
    </source>
</evidence>
<gene>
    <name evidence="3" type="ORF">IZO911_LOCUS29854</name>
    <name evidence="4" type="ORF">KXQ929_LOCUS6923</name>
</gene>
<dbReference type="GO" id="GO:0008728">
    <property type="term" value="F:GTP diphosphokinase activity"/>
    <property type="evidence" value="ECO:0007669"/>
    <property type="project" value="TreeGrafter"/>
</dbReference>
<dbReference type="CDD" id="cd05399">
    <property type="entry name" value="NT_Rel-Spo_like"/>
    <property type="match status" value="1"/>
</dbReference>
<evidence type="ECO:0000313" key="4">
    <source>
        <dbReference type="EMBL" id="CAF3635953.1"/>
    </source>
</evidence>
<keyword evidence="1" id="KW-0732">Signal</keyword>
<sequence length="311" mass="36563">MLLFVLSLFLIFYNCSCCFTDIDESCQQVTYRFETNSLDTGSKKWKCANNKIVIAGITDHGQYLITSNFHDFGCMDVYGMKCFEKYLKRCVSSTTPHVVDICYIKNNNYKSDIYQLISSVNQKPPKSMLEFESMLDKLNATGEITEVIDNKMFELHYPLQQQLVLDYYKYVLHADANVLSCLMGELYDFFANSTNFSFRITGRLKTPYSFWSKLVKRQKNVEDLFSFTVLVKTIDECYEIFNILQKNYVFKKMVDYIKNPASNGYKSIHATLFGLYANQYIEIQIKTEDMYLFQMQTHAQYKHEKYGDRIY</sequence>
<dbReference type="EMBL" id="CAJOBB010000275">
    <property type="protein sequence ID" value="CAF3635953.1"/>
    <property type="molecule type" value="Genomic_DNA"/>
</dbReference>
<dbReference type="GO" id="GO:0005886">
    <property type="term" value="C:plasma membrane"/>
    <property type="evidence" value="ECO:0007669"/>
    <property type="project" value="TreeGrafter"/>
</dbReference>
<protein>
    <recommendedName>
        <fullName evidence="2">RelA/SpoT domain-containing protein</fullName>
    </recommendedName>
</protein>
<feature type="chain" id="PRO_5035691876" description="RelA/SpoT domain-containing protein" evidence="1">
    <location>
        <begin position="18"/>
        <end position="311"/>
    </location>
</feature>
<proteinExistence type="predicted"/>
<dbReference type="GO" id="GO:0008893">
    <property type="term" value="F:guanosine-3',5'-bis(diphosphate) 3'-diphosphatase activity"/>
    <property type="evidence" value="ECO:0007669"/>
    <property type="project" value="TreeGrafter"/>
</dbReference>
<dbReference type="SUPFAM" id="SSF81301">
    <property type="entry name" value="Nucleotidyltransferase"/>
    <property type="match status" value="1"/>
</dbReference>
<dbReference type="Pfam" id="PF04607">
    <property type="entry name" value="RelA_SpoT"/>
    <property type="match status" value="1"/>
</dbReference>
<evidence type="ECO:0000259" key="2">
    <source>
        <dbReference type="SMART" id="SM00954"/>
    </source>
</evidence>
<dbReference type="InterPro" id="IPR007685">
    <property type="entry name" value="RelA_SpoT"/>
</dbReference>
<name>A0A818Q6M9_9BILA</name>
<dbReference type="Proteomes" id="UP000663868">
    <property type="component" value="Unassembled WGS sequence"/>
</dbReference>
<organism evidence="4 5">
    <name type="scientific">Adineta steineri</name>
    <dbReference type="NCBI Taxonomy" id="433720"/>
    <lineage>
        <taxon>Eukaryota</taxon>
        <taxon>Metazoa</taxon>
        <taxon>Spiralia</taxon>
        <taxon>Gnathifera</taxon>
        <taxon>Rotifera</taxon>
        <taxon>Eurotatoria</taxon>
        <taxon>Bdelloidea</taxon>
        <taxon>Adinetida</taxon>
        <taxon>Adinetidae</taxon>
        <taxon>Adineta</taxon>
    </lineage>
</organism>
<dbReference type="SMART" id="SM00954">
    <property type="entry name" value="RelA_SpoT"/>
    <property type="match status" value="1"/>
</dbReference>
<reference evidence="4" key="1">
    <citation type="submission" date="2021-02" db="EMBL/GenBank/DDBJ databases">
        <authorList>
            <person name="Nowell W R."/>
        </authorList>
    </citation>
    <scope>NUCLEOTIDE SEQUENCE</scope>
</reference>
<dbReference type="GO" id="GO:0015969">
    <property type="term" value="P:guanosine tetraphosphate metabolic process"/>
    <property type="evidence" value="ECO:0007669"/>
    <property type="project" value="InterPro"/>
</dbReference>
<dbReference type="EMBL" id="CAJNOE010000454">
    <property type="protein sequence ID" value="CAF1223724.1"/>
    <property type="molecule type" value="Genomic_DNA"/>
</dbReference>
<dbReference type="InterPro" id="IPR043519">
    <property type="entry name" value="NT_sf"/>
</dbReference>
<dbReference type="GO" id="GO:0042594">
    <property type="term" value="P:response to starvation"/>
    <property type="evidence" value="ECO:0007669"/>
    <property type="project" value="TreeGrafter"/>
</dbReference>
<dbReference type="PANTHER" id="PTHR21262:SF36">
    <property type="entry name" value="BIFUNCTIONAL (P)PPGPP SYNTHASE_HYDROLASE SPOT"/>
    <property type="match status" value="1"/>
</dbReference>
<feature type="domain" description="RelA/SpoT" evidence="2">
    <location>
        <begin position="202"/>
        <end position="307"/>
    </location>
</feature>
<dbReference type="AlphaFoldDB" id="A0A818Q6M9"/>